<dbReference type="PROSITE" id="PS50871">
    <property type="entry name" value="C1Q"/>
    <property type="match status" value="1"/>
</dbReference>
<proteinExistence type="predicted"/>
<feature type="domain" description="C1q" evidence="5">
    <location>
        <begin position="178"/>
        <end position="256"/>
    </location>
</feature>
<protein>
    <recommendedName>
        <fullName evidence="5">C1q domain-containing protein</fullName>
    </recommendedName>
</protein>
<name>A0ABD1KNA1_9TELE</name>
<organism evidence="6 7">
    <name type="scientific">Coilia grayii</name>
    <name type="common">Gray's grenadier anchovy</name>
    <dbReference type="NCBI Taxonomy" id="363190"/>
    <lineage>
        <taxon>Eukaryota</taxon>
        <taxon>Metazoa</taxon>
        <taxon>Chordata</taxon>
        <taxon>Craniata</taxon>
        <taxon>Vertebrata</taxon>
        <taxon>Euteleostomi</taxon>
        <taxon>Actinopterygii</taxon>
        <taxon>Neopterygii</taxon>
        <taxon>Teleostei</taxon>
        <taxon>Clupei</taxon>
        <taxon>Clupeiformes</taxon>
        <taxon>Clupeoidei</taxon>
        <taxon>Engraulidae</taxon>
        <taxon>Coilinae</taxon>
        <taxon>Coilia</taxon>
    </lineage>
</organism>
<dbReference type="Gene3D" id="2.60.120.40">
    <property type="match status" value="2"/>
</dbReference>
<dbReference type="Proteomes" id="UP001591681">
    <property type="component" value="Unassembled WGS sequence"/>
</dbReference>
<keyword evidence="3 4" id="KW-0732">Signal</keyword>
<dbReference type="SUPFAM" id="SSF49842">
    <property type="entry name" value="TNF-like"/>
    <property type="match status" value="2"/>
</dbReference>
<evidence type="ECO:0000256" key="3">
    <source>
        <dbReference type="ARBA" id="ARBA00022729"/>
    </source>
</evidence>
<reference evidence="6 7" key="1">
    <citation type="submission" date="2024-09" db="EMBL/GenBank/DDBJ databases">
        <title>A chromosome-level genome assembly of Gray's grenadier anchovy, Coilia grayii.</title>
        <authorList>
            <person name="Fu Z."/>
        </authorList>
    </citation>
    <scope>NUCLEOTIDE SEQUENCE [LARGE SCALE GENOMIC DNA]</scope>
    <source>
        <strain evidence="6">G4</strain>
        <tissue evidence="6">Muscle</tissue>
    </source>
</reference>
<evidence type="ECO:0000256" key="1">
    <source>
        <dbReference type="ARBA" id="ARBA00004613"/>
    </source>
</evidence>
<dbReference type="InterPro" id="IPR008983">
    <property type="entry name" value="Tumour_necrosis_fac-like_dom"/>
</dbReference>
<sequence length="256" mass="27924">MELKAALVVIIQLLCYITPILSTDDTSQVEQNMACTGRKAVHFYAAHPSEIDGKLELIPFPDVTLNEGFAFSGASGIFTAPVNGIYQFFFSFQSTRSNSNNHWCLKVNDVSKVICHSQISQGDTVGSMCTYMAELAQNDKVTANMELKAALVLIIPLMCHITPILSHDDEVEQSSAPCPGPRAVHFYAANPSPIDGHMDPIPFPDVTVNVGFAFSGASGIFTAPVNGIYQFYFSTQSGRDNMNNLWYLKVNGVSKV</sequence>
<feature type="chain" id="PRO_5044753351" description="C1q domain-containing protein" evidence="4">
    <location>
        <begin position="23"/>
        <end position="256"/>
    </location>
</feature>
<evidence type="ECO:0000256" key="2">
    <source>
        <dbReference type="ARBA" id="ARBA00022525"/>
    </source>
</evidence>
<dbReference type="InterPro" id="IPR001073">
    <property type="entry name" value="C1q_dom"/>
</dbReference>
<comment type="caution">
    <text evidence="6">The sequence shown here is derived from an EMBL/GenBank/DDBJ whole genome shotgun (WGS) entry which is preliminary data.</text>
</comment>
<evidence type="ECO:0000256" key="4">
    <source>
        <dbReference type="SAM" id="SignalP"/>
    </source>
</evidence>
<gene>
    <name evidence="6" type="ORF">ACEWY4_002363</name>
</gene>
<comment type="subcellular location">
    <subcellularLocation>
        <location evidence="1">Secreted</location>
    </subcellularLocation>
</comment>
<keyword evidence="2" id="KW-0964">Secreted</keyword>
<dbReference type="Pfam" id="PF00386">
    <property type="entry name" value="C1q"/>
    <property type="match status" value="2"/>
</dbReference>
<dbReference type="GO" id="GO:0005576">
    <property type="term" value="C:extracellular region"/>
    <property type="evidence" value="ECO:0007669"/>
    <property type="project" value="UniProtKB-SubCell"/>
</dbReference>
<accession>A0ABD1KNA1</accession>
<evidence type="ECO:0000259" key="5">
    <source>
        <dbReference type="PROSITE" id="PS50871"/>
    </source>
</evidence>
<dbReference type="PANTHER" id="PTHR22923:SF62">
    <property type="entry name" value="CVP18"/>
    <property type="match status" value="1"/>
</dbReference>
<evidence type="ECO:0000313" key="6">
    <source>
        <dbReference type="EMBL" id="KAL2100602.1"/>
    </source>
</evidence>
<dbReference type="EMBL" id="JBHFQA010000003">
    <property type="protein sequence ID" value="KAL2100602.1"/>
    <property type="molecule type" value="Genomic_DNA"/>
</dbReference>
<feature type="signal peptide" evidence="4">
    <location>
        <begin position="1"/>
        <end position="22"/>
    </location>
</feature>
<dbReference type="PANTHER" id="PTHR22923">
    <property type="entry name" value="CEREBELLIN-RELATED"/>
    <property type="match status" value="1"/>
</dbReference>
<evidence type="ECO:0000313" key="7">
    <source>
        <dbReference type="Proteomes" id="UP001591681"/>
    </source>
</evidence>
<keyword evidence="7" id="KW-1185">Reference proteome</keyword>
<dbReference type="InterPro" id="IPR050822">
    <property type="entry name" value="Cerebellin_Synaptic_Org"/>
</dbReference>
<dbReference type="AlphaFoldDB" id="A0ABD1KNA1"/>